<dbReference type="EMBL" id="CP024420">
    <property type="protein sequence ID" value="ATQ53050.1"/>
    <property type="molecule type" value="Genomic_DNA"/>
</dbReference>
<evidence type="ECO:0000313" key="2">
    <source>
        <dbReference type="Proteomes" id="UP000230889"/>
    </source>
</evidence>
<dbReference type="Proteomes" id="UP000230889">
    <property type="component" value="Chromosome 1"/>
</dbReference>
<name>A0AAI8E9J4_BRUSS</name>
<reference evidence="1 2" key="1">
    <citation type="submission" date="2017-10" db="EMBL/GenBank/DDBJ databases">
        <title>First isolation and characterization of Brucella suis from yak.</title>
        <authorList>
            <person name="Yang X."/>
            <person name="Wang N."/>
            <person name="Cao X."/>
            <person name="Bie P."/>
            <person name="Wang J."/>
            <person name="Lyu Y."/>
            <person name="Wu Q."/>
        </authorList>
    </citation>
    <scope>NUCLEOTIDE SEQUENCE [LARGE SCALE GENOMIC DNA]</scope>
    <source>
        <strain evidence="1 2">QH05</strain>
    </source>
</reference>
<organism evidence="1 2">
    <name type="scientific">Brucella suis</name>
    <dbReference type="NCBI Taxonomy" id="29461"/>
    <lineage>
        <taxon>Bacteria</taxon>
        <taxon>Pseudomonadati</taxon>
        <taxon>Pseudomonadota</taxon>
        <taxon>Alphaproteobacteria</taxon>
        <taxon>Hyphomicrobiales</taxon>
        <taxon>Brucellaceae</taxon>
        <taxon>Brucella/Ochrobactrum group</taxon>
        <taxon>Brucella</taxon>
    </lineage>
</organism>
<sequence length="82" mass="9712">MFRKGFCQQGLEICAGRVGLRHVYSWCIRNSHRMRRRGLVLNYARPPLRPFGQPARGTRSQAFQYECSLYRAELQIIQHFRA</sequence>
<accession>A0AAI8E9J4</accession>
<evidence type="ECO:0000313" key="1">
    <source>
        <dbReference type="EMBL" id="ATQ53050.1"/>
    </source>
</evidence>
<protein>
    <submittedName>
        <fullName evidence="1">Uncharacterized protein</fullName>
    </submittedName>
</protein>
<gene>
    <name evidence="1" type="ORF">CS875_00145</name>
</gene>
<proteinExistence type="predicted"/>
<dbReference type="AlphaFoldDB" id="A0AAI8E9J4"/>